<dbReference type="PANTHER" id="PTHR33337:SF40">
    <property type="entry name" value="CENP-V_GFA DOMAIN-CONTAINING PROTEIN-RELATED"/>
    <property type="match status" value="1"/>
</dbReference>
<gene>
    <name evidence="6" type="ORF">SM757_10905</name>
</gene>
<dbReference type="PANTHER" id="PTHR33337">
    <property type="entry name" value="GFA DOMAIN-CONTAINING PROTEIN"/>
    <property type="match status" value="1"/>
</dbReference>
<dbReference type="EMBL" id="JAXOJX010000014">
    <property type="protein sequence ID" value="MDZ5457078.1"/>
    <property type="molecule type" value="Genomic_DNA"/>
</dbReference>
<evidence type="ECO:0000259" key="5">
    <source>
        <dbReference type="PROSITE" id="PS51891"/>
    </source>
</evidence>
<keyword evidence="4" id="KW-0456">Lyase</keyword>
<evidence type="ECO:0000313" key="7">
    <source>
        <dbReference type="Proteomes" id="UP001293718"/>
    </source>
</evidence>
<proteinExistence type="inferred from homology"/>
<evidence type="ECO:0000256" key="4">
    <source>
        <dbReference type="ARBA" id="ARBA00023239"/>
    </source>
</evidence>
<accession>A0ABU5ID76</accession>
<dbReference type="PROSITE" id="PS51891">
    <property type="entry name" value="CENP_V_GFA"/>
    <property type="match status" value="1"/>
</dbReference>
<sequence length="132" mass="14415">MLTGGCLCGAVRYEAGGTPFNLTMCHCATCRRASGAPLVAWFSVPKHEFRLVQGTPARFSSSAQGMRSFCKDCGSALTFENSDLPEEIDVTICTLHQPEQCPPADHTWVSRQLPWISMDDGLPGYATVRMKT</sequence>
<dbReference type="Proteomes" id="UP001293718">
    <property type="component" value="Unassembled WGS sequence"/>
</dbReference>
<comment type="similarity">
    <text evidence="1">Belongs to the Gfa family.</text>
</comment>
<dbReference type="Gene3D" id="3.90.1590.10">
    <property type="entry name" value="glutathione-dependent formaldehyde- activating enzyme (gfa)"/>
    <property type="match status" value="1"/>
</dbReference>
<evidence type="ECO:0000313" key="6">
    <source>
        <dbReference type="EMBL" id="MDZ5457078.1"/>
    </source>
</evidence>
<comment type="caution">
    <text evidence="6">The sequence shown here is derived from an EMBL/GenBank/DDBJ whole genome shotgun (WGS) entry which is preliminary data.</text>
</comment>
<reference evidence="6 7" key="1">
    <citation type="submission" date="2023-11" db="EMBL/GenBank/DDBJ databases">
        <title>Draft genome of Azohydromonas lata strain H1 (DSM1123), a polyhydroxyalkanoate producer.</title>
        <authorList>
            <person name="Traversa D."/>
            <person name="D'Addabbo P."/>
            <person name="Pazzani C."/>
            <person name="Manzari C."/>
            <person name="Chiara M."/>
            <person name="Scrascia M."/>
        </authorList>
    </citation>
    <scope>NUCLEOTIDE SEQUENCE [LARGE SCALE GENOMIC DNA]</scope>
    <source>
        <strain evidence="6 7">H1</strain>
    </source>
</reference>
<protein>
    <submittedName>
        <fullName evidence="6">GFA family protein</fullName>
    </submittedName>
</protein>
<dbReference type="InterPro" id="IPR011057">
    <property type="entry name" value="Mss4-like_sf"/>
</dbReference>
<evidence type="ECO:0000256" key="1">
    <source>
        <dbReference type="ARBA" id="ARBA00005495"/>
    </source>
</evidence>
<dbReference type="RefSeq" id="WP_322465491.1">
    <property type="nucleotide sequence ID" value="NZ_JAXOJX010000014.1"/>
</dbReference>
<dbReference type="SUPFAM" id="SSF51316">
    <property type="entry name" value="Mss4-like"/>
    <property type="match status" value="1"/>
</dbReference>
<keyword evidence="3" id="KW-0862">Zinc</keyword>
<dbReference type="Pfam" id="PF04828">
    <property type="entry name" value="GFA"/>
    <property type="match status" value="1"/>
</dbReference>
<evidence type="ECO:0000256" key="3">
    <source>
        <dbReference type="ARBA" id="ARBA00022833"/>
    </source>
</evidence>
<organism evidence="6 7">
    <name type="scientific">Azohydromonas lata</name>
    <dbReference type="NCBI Taxonomy" id="45677"/>
    <lineage>
        <taxon>Bacteria</taxon>
        <taxon>Pseudomonadati</taxon>
        <taxon>Pseudomonadota</taxon>
        <taxon>Betaproteobacteria</taxon>
        <taxon>Burkholderiales</taxon>
        <taxon>Sphaerotilaceae</taxon>
        <taxon>Azohydromonas</taxon>
    </lineage>
</organism>
<name>A0ABU5ID76_9BURK</name>
<keyword evidence="2" id="KW-0479">Metal-binding</keyword>
<evidence type="ECO:0000256" key="2">
    <source>
        <dbReference type="ARBA" id="ARBA00022723"/>
    </source>
</evidence>
<feature type="domain" description="CENP-V/GFA" evidence="5">
    <location>
        <begin position="2"/>
        <end position="105"/>
    </location>
</feature>
<keyword evidence="7" id="KW-1185">Reference proteome</keyword>
<dbReference type="InterPro" id="IPR006913">
    <property type="entry name" value="CENP-V/GFA"/>
</dbReference>